<keyword evidence="2" id="KW-1185">Reference proteome</keyword>
<comment type="caution">
    <text evidence="1">The sequence shown here is derived from an EMBL/GenBank/DDBJ whole genome shotgun (WGS) entry which is preliminary data.</text>
</comment>
<reference evidence="1 2" key="1">
    <citation type="journal article" date="2024" name="J Genomics">
        <title>Draft genome sequencing and assembly of Favolaschia claudopus CIRM-BRFM 2984 isolated from oak limbs.</title>
        <authorList>
            <person name="Navarro D."/>
            <person name="Drula E."/>
            <person name="Chaduli D."/>
            <person name="Cazenave R."/>
            <person name="Ahrendt S."/>
            <person name="Wang J."/>
            <person name="Lipzen A."/>
            <person name="Daum C."/>
            <person name="Barry K."/>
            <person name="Grigoriev I.V."/>
            <person name="Favel A."/>
            <person name="Rosso M.N."/>
            <person name="Martin F."/>
        </authorList>
    </citation>
    <scope>NUCLEOTIDE SEQUENCE [LARGE SCALE GENOMIC DNA]</scope>
    <source>
        <strain evidence="1 2">CIRM-BRFM 2984</strain>
    </source>
</reference>
<gene>
    <name evidence="1" type="ORF">R3P38DRAFT_3189130</name>
</gene>
<evidence type="ECO:0008006" key="3">
    <source>
        <dbReference type="Google" id="ProtNLM"/>
    </source>
</evidence>
<evidence type="ECO:0000313" key="1">
    <source>
        <dbReference type="EMBL" id="KAK7030169.1"/>
    </source>
</evidence>
<name>A0AAW0BVB2_9AGAR</name>
<organism evidence="1 2">
    <name type="scientific">Favolaschia claudopus</name>
    <dbReference type="NCBI Taxonomy" id="2862362"/>
    <lineage>
        <taxon>Eukaryota</taxon>
        <taxon>Fungi</taxon>
        <taxon>Dikarya</taxon>
        <taxon>Basidiomycota</taxon>
        <taxon>Agaricomycotina</taxon>
        <taxon>Agaricomycetes</taxon>
        <taxon>Agaricomycetidae</taxon>
        <taxon>Agaricales</taxon>
        <taxon>Marasmiineae</taxon>
        <taxon>Mycenaceae</taxon>
        <taxon>Favolaschia</taxon>
    </lineage>
</organism>
<dbReference type="EMBL" id="JAWWNJ010000026">
    <property type="protein sequence ID" value="KAK7030169.1"/>
    <property type="molecule type" value="Genomic_DNA"/>
</dbReference>
<sequence>MATQGGRGMVWYWLRSDQGLERNRRDTGDGDVVDAEQPMKLEWRYLEGEAQRYRRGIGLGDGLDAYTANPE</sequence>
<protein>
    <recommendedName>
        <fullName evidence="3">MHC class I antigen</fullName>
    </recommendedName>
</protein>
<accession>A0AAW0BVB2</accession>
<evidence type="ECO:0000313" key="2">
    <source>
        <dbReference type="Proteomes" id="UP001362999"/>
    </source>
</evidence>
<proteinExistence type="predicted"/>
<dbReference type="Proteomes" id="UP001362999">
    <property type="component" value="Unassembled WGS sequence"/>
</dbReference>
<dbReference type="AlphaFoldDB" id="A0AAW0BVB2"/>